<dbReference type="AlphaFoldDB" id="A0A1G2MAQ5"/>
<dbReference type="EMBL" id="MHRI01000017">
    <property type="protein sequence ID" value="OHA21005.1"/>
    <property type="molecule type" value="Genomic_DNA"/>
</dbReference>
<proteinExistence type="predicted"/>
<name>A0A1G2MAQ5_9BACT</name>
<sequence length="283" mass="31909">MKRLLQTPCLQQVAVLSLAQQTKLKEEWNKRLVDPFAFIPCEVRDSGQVTPEMAKEANEKLGAFAAAYVSKTMSQFMDTDEPSILARADAGALFVAVGYGRGYDFGWFQRVTSMGLKTFLIDVSDVACSAARSALEAQFEESKVKDPLLGKVAGRRPIVKEGEIRSVLIEPESIELDISRVSWFYLCRVLECLRPRSARTMLEHMGRAVLSEIEDSQKKKGIILIGSFLERNPDCPTRTSVLHRRQTVLKRLSIGAERPIRVYDTEEHQFFHKIVEALTIKAE</sequence>
<gene>
    <name evidence="1" type="ORF">A2849_01710</name>
</gene>
<evidence type="ECO:0000313" key="2">
    <source>
        <dbReference type="Proteomes" id="UP000178121"/>
    </source>
</evidence>
<evidence type="ECO:0000313" key="1">
    <source>
        <dbReference type="EMBL" id="OHA21005.1"/>
    </source>
</evidence>
<reference evidence="1 2" key="1">
    <citation type="journal article" date="2016" name="Nat. Commun.">
        <title>Thousands of microbial genomes shed light on interconnected biogeochemical processes in an aquifer system.</title>
        <authorList>
            <person name="Anantharaman K."/>
            <person name="Brown C.T."/>
            <person name="Hug L.A."/>
            <person name="Sharon I."/>
            <person name="Castelle C.J."/>
            <person name="Probst A.J."/>
            <person name="Thomas B.C."/>
            <person name="Singh A."/>
            <person name="Wilkins M.J."/>
            <person name="Karaoz U."/>
            <person name="Brodie E.L."/>
            <person name="Williams K.H."/>
            <person name="Hubbard S.S."/>
            <person name="Banfield J.F."/>
        </authorList>
    </citation>
    <scope>NUCLEOTIDE SEQUENCE [LARGE SCALE GENOMIC DNA]</scope>
</reference>
<dbReference type="Proteomes" id="UP000178121">
    <property type="component" value="Unassembled WGS sequence"/>
</dbReference>
<organism evidence="1 2">
    <name type="scientific">Candidatus Taylorbacteria bacterium RIFCSPHIGHO2_01_FULL_51_15</name>
    <dbReference type="NCBI Taxonomy" id="1802304"/>
    <lineage>
        <taxon>Bacteria</taxon>
        <taxon>Candidatus Tayloriibacteriota</taxon>
    </lineage>
</organism>
<comment type="caution">
    <text evidence="1">The sequence shown here is derived from an EMBL/GenBank/DDBJ whole genome shotgun (WGS) entry which is preliminary data.</text>
</comment>
<protein>
    <submittedName>
        <fullName evidence="1">Uncharacterized protein</fullName>
    </submittedName>
</protein>
<accession>A0A1G2MAQ5</accession>